<gene>
    <name evidence="2" type="ORF">METZ01_LOCUS228220</name>
</gene>
<dbReference type="Pfam" id="PF13517">
    <property type="entry name" value="FG-GAP_3"/>
    <property type="match status" value="2"/>
</dbReference>
<dbReference type="PANTHER" id="PTHR46580">
    <property type="entry name" value="SENSOR KINASE-RELATED"/>
    <property type="match status" value="1"/>
</dbReference>
<sequence>QEDTLFIARLVTSTQSLPGVYFSAGGWADYNEDNYLDLALTGVTFSGSSITNIFENSDGLLSQDLNQNIEAAFGGHISWVDYTNDGHLDLSLSGFQIINFFPYRVTKLYRYQDGIYIPDTDSDIYADVNYDGIPDNWVTGGVNGHHWGDYDNDGDLDFLQGGFDNYNMRHLDIFYNDNGILRLDTNQTDLVPIYPALVQWVDVNRDGYLDIVSIGADETQTLGMRVFLNNNSYVLTSGITWNSNIYGVTAGAIAFADYNSDGYDDFALTGLNSSQELITYVVANSINQFTVQYILQGVYYGKPAWGDYDADGDLDLLVAGQSSTVGQLGSEPKTILYYQQDDGSFAIDQTLSIDSVGISFTQWGDYDQDGDLDLFLAGFKANQDVVAQVYDNLEGLENANKAPNAPYLLDDSNINDNKVRLTWSAPVDPNNPSGGATPEEGLRYQIQIGSQEESNEHAISTGHYGVGEIGTFNRTEKTIRNIPEGNYGWRVRA</sequence>
<dbReference type="InterPro" id="IPR013517">
    <property type="entry name" value="FG-GAP"/>
</dbReference>
<proteinExistence type="predicted"/>
<feature type="non-terminal residue" evidence="2">
    <location>
        <position position="1"/>
    </location>
</feature>
<feature type="non-terminal residue" evidence="2">
    <location>
        <position position="493"/>
    </location>
</feature>
<evidence type="ECO:0008006" key="3">
    <source>
        <dbReference type="Google" id="ProtNLM"/>
    </source>
</evidence>
<dbReference type="AlphaFoldDB" id="A0A382GJN9"/>
<dbReference type="Gene3D" id="2.60.40.10">
    <property type="entry name" value="Immunoglobulins"/>
    <property type="match status" value="1"/>
</dbReference>
<dbReference type="EMBL" id="UINC01055925">
    <property type="protein sequence ID" value="SVB75366.1"/>
    <property type="molecule type" value="Genomic_DNA"/>
</dbReference>
<accession>A0A382GJN9</accession>
<evidence type="ECO:0000256" key="1">
    <source>
        <dbReference type="ARBA" id="ARBA00022729"/>
    </source>
</evidence>
<dbReference type="SUPFAM" id="SSF69318">
    <property type="entry name" value="Integrin alpha N-terminal domain"/>
    <property type="match status" value="1"/>
</dbReference>
<protein>
    <recommendedName>
        <fullName evidence="3">Fibronectin type-III domain-containing protein</fullName>
    </recommendedName>
</protein>
<dbReference type="Gene3D" id="2.130.10.130">
    <property type="entry name" value="Integrin alpha, N-terminal"/>
    <property type="match status" value="1"/>
</dbReference>
<name>A0A382GJN9_9ZZZZ</name>
<dbReference type="InterPro" id="IPR013783">
    <property type="entry name" value="Ig-like_fold"/>
</dbReference>
<reference evidence="2" key="1">
    <citation type="submission" date="2018-05" db="EMBL/GenBank/DDBJ databases">
        <authorList>
            <person name="Lanie J.A."/>
            <person name="Ng W.-L."/>
            <person name="Kazmierczak K.M."/>
            <person name="Andrzejewski T.M."/>
            <person name="Davidsen T.M."/>
            <person name="Wayne K.J."/>
            <person name="Tettelin H."/>
            <person name="Glass J.I."/>
            <person name="Rusch D."/>
            <person name="Podicherti R."/>
            <person name="Tsui H.-C.T."/>
            <person name="Winkler M.E."/>
        </authorList>
    </citation>
    <scope>NUCLEOTIDE SEQUENCE</scope>
</reference>
<organism evidence="2">
    <name type="scientific">marine metagenome</name>
    <dbReference type="NCBI Taxonomy" id="408172"/>
    <lineage>
        <taxon>unclassified sequences</taxon>
        <taxon>metagenomes</taxon>
        <taxon>ecological metagenomes</taxon>
    </lineage>
</organism>
<dbReference type="InterPro" id="IPR028994">
    <property type="entry name" value="Integrin_alpha_N"/>
</dbReference>
<keyword evidence="1" id="KW-0732">Signal</keyword>
<dbReference type="PANTHER" id="PTHR46580:SF4">
    <property type="entry name" value="ATP_GTP-BINDING PROTEIN"/>
    <property type="match status" value="1"/>
</dbReference>
<evidence type="ECO:0000313" key="2">
    <source>
        <dbReference type="EMBL" id="SVB75366.1"/>
    </source>
</evidence>